<sequence length="68" mass="7887">MRCGNDLTTAATFKHCILSICKPYCLIALIYSVYYLCVKRYFDACSFPSAYPSEQLVPRYKTEPPRCY</sequence>
<dbReference type="EMBL" id="ML986657">
    <property type="protein sequence ID" value="KAF2261465.1"/>
    <property type="molecule type" value="Genomic_DNA"/>
</dbReference>
<keyword evidence="2" id="KW-1185">Reference proteome</keyword>
<evidence type="ECO:0000313" key="1">
    <source>
        <dbReference type="EMBL" id="KAF2261465.1"/>
    </source>
</evidence>
<proteinExistence type="predicted"/>
<accession>A0A9P4MXL0</accession>
<protein>
    <submittedName>
        <fullName evidence="1">Uncharacterized protein</fullName>
    </submittedName>
</protein>
<gene>
    <name evidence="1" type="ORF">CC78DRAFT_355648</name>
</gene>
<reference evidence="2" key="1">
    <citation type="journal article" date="2020" name="Stud. Mycol.">
        <title>101 Dothideomycetes genomes: A test case for predicting lifestyles and emergence of pathogens.</title>
        <authorList>
            <person name="Haridas S."/>
            <person name="Albert R."/>
            <person name="Binder M."/>
            <person name="Bloem J."/>
            <person name="LaButti K."/>
            <person name="Salamov A."/>
            <person name="Andreopoulos B."/>
            <person name="Baker S."/>
            <person name="Barry K."/>
            <person name="Bills G."/>
            <person name="Bluhm B."/>
            <person name="Cannon C."/>
            <person name="Castanera R."/>
            <person name="Culley D."/>
            <person name="Daum C."/>
            <person name="Ezra D."/>
            <person name="Gonzalez J."/>
            <person name="Henrissat B."/>
            <person name="Kuo A."/>
            <person name="Liang C."/>
            <person name="Lipzen A."/>
            <person name="Lutzoni F."/>
            <person name="Magnuson J."/>
            <person name="Mondo S."/>
            <person name="Nolan M."/>
            <person name="Ohm R."/>
            <person name="Pangilinan J."/>
            <person name="Park H.-J."/>
            <person name="Ramirez L."/>
            <person name="Alfaro M."/>
            <person name="Sun H."/>
            <person name="Tritt A."/>
            <person name="Yoshinaga Y."/>
            <person name="Zwiers L.-H."/>
            <person name="Turgeon B."/>
            <person name="Goodwin S."/>
            <person name="Spatafora J."/>
            <person name="Crous P."/>
            <person name="Grigoriev I."/>
        </authorList>
    </citation>
    <scope>NUCLEOTIDE SEQUENCE [LARGE SCALE GENOMIC DNA]</scope>
    <source>
        <strain evidence="2">CBS 304.66</strain>
    </source>
</reference>
<comment type="caution">
    <text evidence="1">The sequence shown here is derived from an EMBL/GenBank/DDBJ whole genome shotgun (WGS) entry which is preliminary data.</text>
</comment>
<name>A0A9P4MXL0_9PLEO</name>
<evidence type="ECO:0000313" key="2">
    <source>
        <dbReference type="Proteomes" id="UP000800093"/>
    </source>
</evidence>
<dbReference type="Proteomes" id="UP000800093">
    <property type="component" value="Unassembled WGS sequence"/>
</dbReference>
<organism evidence="1 2">
    <name type="scientific">Lojkania enalia</name>
    <dbReference type="NCBI Taxonomy" id="147567"/>
    <lineage>
        <taxon>Eukaryota</taxon>
        <taxon>Fungi</taxon>
        <taxon>Dikarya</taxon>
        <taxon>Ascomycota</taxon>
        <taxon>Pezizomycotina</taxon>
        <taxon>Dothideomycetes</taxon>
        <taxon>Pleosporomycetidae</taxon>
        <taxon>Pleosporales</taxon>
        <taxon>Pleosporales incertae sedis</taxon>
        <taxon>Lojkania</taxon>
    </lineage>
</organism>
<dbReference type="AlphaFoldDB" id="A0A9P4MXL0"/>